<comment type="caution">
    <text evidence="2">The sequence shown here is derived from an EMBL/GenBank/DDBJ whole genome shotgun (WGS) entry which is preliminary data.</text>
</comment>
<evidence type="ECO:0000313" key="3">
    <source>
        <dbReference type="Proteomes" id="UP000650467"/>
    </source>
</evidence>
<reference evidence="2" key="1">
    <citation type="journal article" date="2020" name="bioRxiv">
        <title>Comparative genomics of Chlamydomonas.</title>
        <authorList>
            <person name="Craig R.J."/>
            <person name="Hasan A.R."/>
            <person name="Ness R.W."/>
            <person name="Keightley P.D."/>
        </authorList>
    </citation>
    <scope>NUCLEOTIDE SEQUENCE</scope>
    <source>
        <strain evidence="2">SAG 7.73</strain>
    </source>
</reference>
<proteinExistence type="predicted"/>
<name>A0A835SUU6_CHLIN</name>
<accession>A0A835SUU6</accession>
<evidence type="ECO:0000256" key="1">
    <source>
        <dbReference type="SAM" id="MobiDB-lite"/>
    </source>
</evidence>
<feature type="region of interest" description="Disordered" evidence="1">
    <location>
        <begin position="262"/>
        <end position="281"/>
    </location>
</feature>
<evidence type="ECO:0000313" key="2">
    <source>
        <dbReference type="EMBL" id="KAG2427200.1"/>
    </source>
</evidence>
<feature type="compositionally biased region" description="Gly residues" evidence="1">
    <location>
        <begin position="141"/>
        <end position="153"/>
    </location>
</feature>
<feature type="region of interest" description="Disordered" evidence="1">
    <location>
        <begin position="358"/>
        <end position="395"/>
    </location>
</feature>
<sequence length="395" mass="39243">MHAAEELARKLAPIRTDIACLHFWIASGLEKEAEQLAAHGFGEWAGLEEGFVPDEFDRLIAKFDRFIALKALRAVTELRCTGVRPAVFLSTPLPPAQTASTKSSVTRRHSSRPGTCEEWAEVQLRWLCSSFPGTTASSQLGAGGGLAGSGSNTGSGPDSNGEAGRRYQPLEVISSLPGHADRVFSDANGVPYRLRTDTTPPGILYNEATTSSQILFDVLRPLGTLVNSWLATQRSSGGGSSSSGSAAAGELGLSAPAGAGPSGAGAGLGAGPPSGGPAGAAAASAVPAASAAAVAPAAAAAPAATGSGCRMVLRIGRPILGSAQQPDATFKAATLFMMLCGIEFANTNSMAAAAQPGAVRKSGSGLGSGRRVAGGGDDAAGAGAGGGSNSSSGGL</sequence>
<feature type="compositionally biased region" description="Gly residues" evidence="1">
    <location>
        <begin position="364"/>
        <end position="395"/>
    </location>
</feature>
<organism evidence="2 3">
    <name type="scientific">Chlamydomonas incerta</name>
    <dbReference type="NCBI Taxonomy" id="51695"/>
    <lineage>
        <taxon>Eukaryota</taxon>
        <taxon>Viridiplantae</taxon>
        <taxon>Chlorophyta</taxon>
        <taxon>core chlorophytes</taxon>
        <taxon>Chlorophyceae</taxon>
        <taxon>CS clade</taxon>
        <taxon>Chlamydomonadales</taxon>
        <taxon>Chlamydomonadaceae</taxon>
        <taxon>Chlamydomonas</taxon>
    </lineage>
</organism>
<dbReference type="Proteomes" id="UP000650467">
    <property type="component" value="Unassembled WGS sequence"/>
</dbReference>
<keyword evidence="3" id="KW-1185">Reference proteome</keyword>
<protein>
    <submittedName>
        <fullName evidence="2">Uncharacterized protein</fullName>
    </submittedName>
</protein>
<feature type="compositionally biased region" description="Gly residues" evidence="1">
    <location>
        <begin position="262"/>
        <end position="278"/>
    </location>
</feature>
<feature type="region of interest" description="Disordered" evidence="1">
    <location>
        <begin position="139"/>
        <end position="164"/>
    </location>
</feature>
<dbReference type="EMBL" id="JAEHOC010000042">
    <property type="protein sequence ID" value="KAG2427200.1"/>
    <property type="molecule type" value="Genomic_DNA"/>
</dbReference>
<gene>
    <name evidence="2" type="ORF">HXX76_010918</name>
</gene>
<dbReference type="AlphaFoldDB" id="A0A835SUU6"/>